<accession>A0A812TYM2</accession>
<name>A0A812TYM2_9DINO</name>
<evidence type="ECO:0000313" key="1">
    <source>
        <dbReference type="EMBL" id="CAE7548270.1"/>
    </source>
</evidence>
<gene>
    <name evidence="1" type="ORF">SNEC2469_LOCUS15798</name>
</gene>
<dbReference type="Proteomes" id="UP000601435">
    <property type="component" value="Unassembled WGS sequence"/>
</dbReference>
<keyword evidence="2" id="KW-1185">Reference proteome</keyword>
<dbReference type="AlphaFoldDB" id="A0A812TYM2"/>
<dbReference type="EMBL" id="CAJNJA010025719">
    <property type="protein sequence ID" value="CAE7548270.1"/>
    <property type="molecule type" value="Genomic_DNA"/>
</dbReference>
<proteinExistence type="predicted"/>
<sequence length="209" mass="22513">MQEFLQAHVALIAAACTTRRRIAAAGSARASFAVPLLDLAQSQRSEASTGTPFLDAFRGIGAFQVRVPAPLARDTQHVFEHFETFMALPEADAGLATDWLGTVSCATLGRCWLCTAINHEAERPNALCQALTMSDPRRPDKGFTAARLVVLSASLQVAGLLTALQSQFTSMTCSAKLRCLEGFNRFRSGIVFHGKSTLPLLPEPFEATC</sequence>
<protein>
    <submittedName>
        <fullName evidence="1">Uncharacterized protein</fullName>
    </submittedName>
</protein>
<reference evidence="1" key="1">
    <citation type="submission" date="2021-02" db="EMBL/GenBank/DDBJ databases">
        <authorList>
            <person name="Dougan E. K."/>
            <person name="Rhodes N."/>
            <person name="Thang M."/>
            <person name="Chan C."/>
        </authorList>
    </citation>
    <scope>NUCLEOTIDE SEQUENCE</scope>
</reference>
<evidence type="ECO:0000313" key="2">
    <source>
        <dbReference type="Proteomes" id="UP000601435"/>
    </source>
</evidence>
<dbReference type="OrthoDB" id="288590at2759"/>
<organism evidence="1 2">
    <name type="scientific">Symbiodinium necroappetens</name>
    <dbReference type="NCBI Taxonomy" id="1628268"/>
    <lineage>
        <taxon>Eukaryota</taxon>
        <taxon>Sar</taxon>
        <taxon>Alveolata</taxon>
        <taxon>Dinophyceae</taxon>
        <taxon>Suessiales</taxon>
        <taxon>Symbiodiniaceae</taxon>
        <taxon>Symbiodinium</taxon>
    </lineage>
</organism>
<comment type="caution">
    <text evidence="1">The sequence shown here is derived from an EMBL/GenBank/DDBJ whole genome shotgun (WGS) entry which is preliminary data.</text>
</comment>